<evidence type="ECO:0000256" key="2">
    <source>
        <dbReference type="ARBA" id="ARBA00022475"/>
    </source>
</evidence>
<keyword evidence="3 7" id="KW-0812">Transmembrane</keyword>
<keyword evidence="2" id="KW-1003">Cell membrane</keyword>
<sequence>MTGRTTGVTARIRQSTLVWPVLALAALLVVNVVVTPSFFDIRLQDGHLYGSLIDILKNGAPTLLIALGMTLVIATRGIDLSVGAVVAIAGAVACTSIAGANDPGGASAAFLAMTLALALCLLLGAWNGFLVSVLGIQPIIATLVLMTAGRGIAMLITDGQIVTVNNGTYAAVGAGFLVLPVAILISLGVFVLVAVLTRKTALGMLIEAVGVNPTASRLAGVRSRTIVWTVYVFAALCAGVAGLMISANVSAADANNAGLWIELDAILAVVIGGTALSGGRYSLTGTLVGALLIQTLTTTVYTIGIPSEVTLVFKALVVIAVCLLQSPKARALLRRNRTPAVAQADIGDAPEPRGATVTEDVPSSKVGQR</sequence>
<evidence type="ECO:0000256" key="4">
    <source>
        <dbReference type="ARBA" id="ARBA00022989"/>
    </source>
</evidence>
<keyword evidence="9" id="KW-1185">Reference proteome</keyword>
<reference evidence="8 9" key="1">
    <citation type="submission" date="2011-11" db="EMBL/GenBank/DDBJ databases">
        <title>The Noncontiguous Finished sequence of Saccharomonospora cyanea NA-134.</title>
        <authorList>
            <consortium name="US DOE Joint Genome Institute"/>
            <person name="Lucas S."/>
            <person name="Han J."/>
            <person name="Lapidus A."/>
            <person name="Cheng J.-F."/>
            <person name="Goodwin L."/>
            <person name="Pitluck S."/>
            <person name="Peters L."/>
            <person name="Ovchinnikova G."/>
            <person name="Lu M."/>
            <person name="Detter J.C."/>
            <person name="Han C."/>
            <person name="Tapia R."/>
            <person name="Land M."/>
            <person name="Hauser L."/>
            <person name="Kyrpides N."/>
            <person name="Ivanova N."/>
            <person name="Pagani I."/>
            <person name="Brambilla E.-M."/>
            <person name="Klenk H.-P."/>
            <person name="Woyke T."/>
        </authorList>
    </citation>
    <scope>NUCLEOTIDE SEQUENCE [LARGE SCALE GENOMIC DNA]</scope>
    <source>
        <strain evidence="8 9">NA-134</strain>
    </source>
</reference>
<organism evidence="8 9">
    <name type="scientific">Saccharomonospora cyanea NA-134</name>
    <dbReference type="NCBI Taxonomy" id="882082"/>
    <lineage>
        <taxon>Bacteria</taxon>
        <taxon>Bacillati</taxon>
        <taxon>Actinomycetota</taxon>
        <taxon>Actinomycetes</taxon>
        <taxon>Pseudonocardiales</taxon>
        <taxon>Pseudonocardiaceae</taxon>
        <taxon>Saccharomonospora</taxon>
    </lineage>
</organism>
<feature type="transmembrane region" description="Helical" evidence="7">
    <location>
        <begin position="59"/>
        <end position="75"/>
    </location>
</feature>
<feature type="transmembrane region" description="Helical" evidence="7">
    <location>
        <begin position="309"/>
        <end position="327"/>
    </location>
</feature>
<evidence type="ECO:0000256" key="5">
    <source>
        <dbReference type="ARBA" id="ARBA00023136"/>
    </source>
</evidence>
<feature type="transmembrane region" description="Helical" evidence="7">
    <location>
        <begin position="21"/>
        <end position="39"/>
    </location>
</feature>
<dbReference type="GO" id="GO:0022857">
    <property type="term" value="F:transmembrane transporter activity"/>
    <property type="evidence" value="ECO:0007669"/>
    <property type="project" value="InterPro"/>
</dbReference>
<dbReference type="AlphaFoldDB" id="H5XJV4"/>
<dbReference type="PANTHER" id="PTHR32196:SF19">
    <property type="entry name" value="GALACTOFURANOSE TRANSPORTER PERMEASE PROTEIN YTFT"/>
    <property type="match status" value="1"/>
</dbReference>
<feature type="transmembrane region" description="Helical" evidence="7">
    <location>
        <begin position="138"/>
        <end position="157"/>
    </location>
</feature>
<protein>
    <submittedName>
        <fullName evidence="8">Permease component of ribose/xylose/arabinose/galactoside ABC-type transporter</fullName>
    </submittedName>
</protein>
<feature type="transmembrane region" description="Helical" evidence="7">
    <location>
        <begin position="82"/>
        <end position="100"/>
    </location>
</feature>
<comment type="subcellular location">
    <subcellularLocation>
        <location evidence="1">Cell membrane</location>
        <topology evidence="1">Multi-pass membrane protein</topology>
    </subcellularLocation>
</comment>
<accession>H5XJV4</accession>
<dbReference type="CDD" id="cd06579">
    <property type="entry name" value="TM_PBP1_transp_AraH_like"/>
    <property type="match status" value="1"/>
</dbReference>
<gene>
    <name evidence="8" type="ORF">SaccyDRAFT_3029</name>
</gene>
<feature type="region of interest" description="Disordered" evidence="6">
    <location>
        <begin position="343"/>
        <end position="369"/>
    </location>
</feature>
<evidence type="ECO:0000256" key="3">
    <source>
        <dbReference type="ARBA" id="ARBA00022692"/>
    </source>
</evidence>
<dbReference type="Proteomes" id="UP000002791">
    <property type="component" value="Chromosome"/>
</dbReference>
<evidence type="ECO:0000256" key="6">
    <source>
        <dbReference type="SAM" id="MobiDB-lite"/>
    </source>
</evidence>
<dbReference type="GO" id="GO:0005886">
    <property type="term" value="C:plasma membrane"/>
    <property type="evidence" value="ECO:0007669"/>
    <property type="project" value="UniProtKB-SubCell"/>
</dbReference>
<dbReference type="RefSeq" id="WP_005457271.1">
    <property type="nucleotide sequence ID" value="NZ_CM001440.1"/>
</dbReference>
<name>H5XJV4_9PSEU</name>
<dbReference type="HOGENOM" id="CLU_028880_3_0_11"/>
<dbReference type="OrthoDB" id="9808136at2"/>
<dbReference type="PANTHER" id="PTHR32196">
    <property type="entry name" value="ABC TRANSPORTER PERMEASE PROTEIN YPHD-RELATED-RELATED"/>
    <property type="match status" value="1"/>
</dbReference>
<feature type="transmembrane region" description="Helical" evidence="7">
    <location>
        <begin position="226"/>
        <end position="245"/>
    </location>
</feature>
<proteinExistence type="predicted"/>
<dbReference type="eggNOG" id="COG1172">
    <property type="taxonomic scope" value="Bacteria"/>
</dbReference>
<evidence type="ECO:0000256" key="7">
    <source>
        <dbReference type="SAM" id="Phobius"/>
    </source>
</evidence>
<dbReference type="STRING" id="882082.SaccyDRAFT_3029"/>
<feature type="transmembrane region" description="Helical" evidence="7">
    <location>
        <begin position="283"/>
        <end position="303"/>
    </location>
</feature>
<feature type="transmembrane region" description="Helical" evidence="7">
    <location>
        <begin position="257"/>
        <end position="276"/>
    </location>
</feature>
<keyword evidence="5 7" id="KW-0472">Membrane</keyword>
<evidence type="ECO:0000313" key="9">
    <source>
        <dbReference type="Proteomes" id="UP000002791"/>
    </source>
</evidence>
<dbReference type="Pfam" id="PF02653">
    <property type="entry name" value="BPD_transp_2"/>
    <property type="match status" value="1"/>
</dbReference>
<feature type="transmembrane region" description="Helical" evidence="7">
    <location>
        <begin position="169"/>
        <end position="196"/>
    </location>
</feature>
<keyword evidence="4 7" id="KW-1133">Transmembrane helix</keyword>
<feature type="transmembrane region" description="Helical" evidence="7">
    <location>
        <begin position="106"/>
        <end position="126"/>
    </location>
</feature>
<dbReference type="InterPro" id="IPR001851">
    <property type="entry name" value="ABC_transp_permease"/>
</dbReference>
<evidence type="ECO:0000256" key="1">
    <source>
        <dbReference type="ARBA" id="ARBA00004651"/>
    </source>
</evidence>
<evidence type="ECO:0000313" key="8">
    <source>
        <dbReference type="EMBL" id="EHR61869.1"/>
    </source>
</evidence>
<dbReference type="EMBL" id="CM001440">
    <property type="protein sequence ID" value="EHR61869.1"/>
    <property type="molecule type" value="Genomic_DNA"/>
</dbReference>